<keyword evidence="7 8" id="KW-0472">Membrane</keyword>
<sequence>MIERIIEFSLRQRVFVLLGAIALLAAGLWSATRLPIDAVPDITNIQVQINSEVKGLAPEEIEKLVTYPLEMEMFGIPGMTEMRSLSKFGLSQLTLVFEEGTDIYRARQLVSERLQNAVDELPRGVSPKLAPITTGLGEIYYYVVDFAPGYDGVDKPKTRSEQLMELKLIHDFVVKPQLRSVPGIAEVNASGGYEKQIVILPKPEKLLSSGVTFKELSDTIGENVENAGGSVIQLGGEQIAIRSNGRVQSAEEIGNIPVKFRAGAEPLRVKDLADVEIGKNIRTGSATYNGQEAVLGAALMLSGENSRIIAKRVDDKIREVRGKLPPGVEIKTVYDRTTLVDQTIATVERNLFEGAILVVVVLLLLLGNWRAALIVSTAIPLSFLFAITGMVETRLSGNLMSLGAVDFGLIIDGAVVMVENIVRRLGLRQHELGRLLNKEERIHTVLAAAKEVGRPTFFGVLIITIVYIPLLSLVGVEGKMFKPMALTVIYALIGALILSLTLMPVLCSYFLRGRISEEDNFAIRFLKRLYEPTLRWALRMRWVVVGGAVALFVLALLIFGRLGAEFIPQLDEGSFAAHMIRTTSIGLDASVGMQERAERVLLEKFPGVAYTFSRIGTAEVATDPMGVNVADTYIFYKPLEEWPKVDGRTPTKDDLANRMSAELSVQVPGQAYLFSQPIEMRFNEILEGTRADIAVKVFGDDYAEIEKIAGEVREILEKVPGAADVEFDALGKAPLLEVTPNRAAMAKYNVHASEINDAVEHAMAGGEPGMVIDGNRRYPIVVRMPENLRAKIEEMKKLPLRTSEGGLVTLGQVADFSVEEKVNTIAREMGQRRAAIMVNLRGRDVESFVLEAQKKVAEMVRLPAGYSVEFGGQFKNLQEARSRLGIIVPVALVVIFLLIFMAFGSLRQAMLIYTGIPLAVTGGIFALWARGMPFSISAGVGFIALSGVAVLNGLMMVSYYNQLREAGESLFDAVVVGSLTRLRPVMMTAMVASLGFLPMALGHGAGAEVQRPLATVVIGGIISSTFLTLVVLPVLYQFFESRLGGGNTKES</sequence>
<dbReference type="InParanoid" id="A0A146G1Q6"/>
<feature type="transmembrane region" description="Helical" evidence="8">
    <location>
        <begin position="884"/>
        <end position="904"/>
    </location>
</feature>
<dbReference type="AlphaFoldDB" id="A0A146G1Q6"/>
<evidence type="ECO:0000256" key="5">
    <source>
        <dbReference type="ARBA" id="ARBA00022692"/>
    </source>
</evidence>
<keyword evidence="6 8" id="KW-1133">Transmembrane helix</keyword>
<dbReference type="NCBIfam" id="TIGR00914">
    <property type="entry name" value="2A0601"/>
    <property type="match status" value="1"/>
</dbReference>
<keyword evidence="5 8" id="KW-0812">Transmembrane</keyword>
<dbReference type="InterPro" id="IPR027463">
    <property type="entry name" value="AcrB_DN_DC_subdom"/>
</dbReference>
<feature type="transmembrane region" description="Helical" evidence="8">
    <location>
        <begin position="1013"/>
        <end position="1039"/>
    </location>
</feature>
<comment type="subcellular location">
    <subcellularLocation>
        <location evidence="1">Cell membrane</location>
        <topology evidence="1">Multi-pass membrane protein</topology>
    </subcellularLocation>
</comment>
<feature type="transmembrane region" description="Helical" evidence="8">
    <location>
        <begin position="910"/>
        <end position="928"/>
    </location>
</feature>
<dbReference type="EMBL" id="BDCO01000002">
    <property type="protein sequence ID" value="GAT31799.1"/>
    <property type="molecule type" value="Genomic_DNA"/>
</dbReference>
<evidence type="ECO:0000313" key="10">
    <source>
        <dbReference type="Proteomes" id="UP000076023"/>
    </source>
</evidence>
<dbReference type="PRINTS" id="PR00702">
    <property type="entry name" value="ACRIFLAVINRP"/>
</dbReference>
<feature type="transmembrane region" description="Helical" evidence="8">
    <location>
        <begin position="540"/>
        <end position="559"/>
    </location>
</feature>
<dbReference type="Gene3D" id="3.30.70.1430">
    <property type="entry name" value="Multidrug efflux transporter AcrB pore domain"/>
    <property type="match status" value="2"/>
</dbReference>
<keyword evidence="3" id="KW-0813">Transport</keyword>
<feature type="transmembrane region" description="Helical" evidence="8">
    <location>
        <begin position="399"/>
        <end position="418"/>
    </location>
</feature>
<dbReference type="Proteomes" id="UP000076023">
    <property type="component" value="Unassembled WGS sequence"/>
</dbReference>
<keyword evidence="4" id="KW-1003">Cell membrane</keyword>
<evidence type="ECO:0000256" key="2">
    <source>
        <dbReference type="ARBA" id="ARBA00010942"/>
    </source>
</evidence>
<keyword evidence="10" id="KW-1185">Reference proteome</keyword>
<dbReference type="STRING" id="690879.TSACC_2193"/>
<dbReference type="Gene3D" id="3.30.2090.10">
    <property type="entry name" value="Multidrug efflux transporter AcrB TolC docking domain, DN and DC subdomains"/>
    <property type="match status" value="2"/>
</dbReference>
<dbReference type="Gene3D" id="3.30.70.1320">
    <property type="entry name" value="Multidrug efflux transporter AcrB pore domain like"/>
    <property type="match status" value="1"/>
</dbReference>
<feature type="transmembrane region" description="Helical" evidence="8">
    <location>
        <begin position="940"/>
        <end position="961"/>
    </location>
</feature>
<evidence type="ECO:0000256" key="6">
    <source>
        <dbReference type="ARBA" id="ARBA00022989"/>
    </source>
</evidence>
<feature type="transmembrane region" description="Helical" evidence="8">
    <location>
        <begin position="488"/>
        <end position="511"/>
    </location>
</feature>
<dbReference type="GO" id="GO:0042910">
    <property type="term" value="F:xenobiotic transmembrane transporter activity"/>
    <property type="evidence" value="ECO:0007669"/>
    <property type="project" value="TreeGrafter"/>
</dbReference>
<accession>A0A146G1Q6</accession>
<protein>
    <submittedName>
        <fullName evidence="9">Cobalt-zinc-cadmium resistance protein CzcA</fullName>
    </submittedName>
</protein>
<dbReference type="SUPFAM" id="SSF82866">
    <property type="entry name" value="Multidrug efflux transporter AcrB transmembrane domain"/>
    <property type="match status" value="2"/>
</dbReference>
<dbReference type="OrthoDB" id="9757876at2"/>
<feature type="transmembrane region" description="Helical" evidence="8">
    <location>
        <begin position="456"/>
        <end position="476"/>
    </location>
</feature>
<reference evidence="10" key="1">
    <citation type="journal article" date="2017" name="Genome Announc.">
        <title>Draft Genome Sequence of Terrimicrobium sacchariphilum NM-5T, a Facultative Anaerobic Soil Bacterium of the Class Spartobacteria.</title>
        <authorList>
            <person name="Qiu Y.L."/>
            <person name="Tourlousse D.M."/>
            <person name="Matsuura N."/>
            <person name="Ohashi A."/>
            <person name="Sekiguchi Y."/>
        </authorList>
    </citation>
    <scope>NUCLEOTIDE SEQUENCE [LARGE SCALE GENOMIC DNA]</scope>
    <source>
        <strain evidence="10">NM-5</strain>
    </source>
</reference>
<dbReference type="SUPFAM" id="SSF82714">
    <property type="entry name" value="Multidrug efflux transporter AcrB TolC docking domain, DN and DC subdomains"/>
    <property type="match status" value="2"/>
</dbReference>
<feature type="transmembrane region" description="Helical" evidence="8">
    <location>
        <begin position="981"/>
        <end position="1001"/>
    </location>
</feature>
<feature type="transmembrane region" description="Helical" evidence="8">
    <location>
        <begin position="354"/>
        <end position="387"/>
    </location>
</feature>
<dbReference type="PANTHER" id="PTHR32063">
    <property type="match status" value="1"/>
</dbReference>
<dbReference type="SUPFAM" id="SSF82693">
    <property type="entry name" value="Multidrug efflux transporter AcrB pore domain, PN1, PN2, PC1 and PC2 subdomains"/>
    <property type="match status" value="2"/>
</dbReference>
<comment type="caution">
    <text evidence="9">The sequence shown here is derived from an EMBL/GenBank/DDBJ whole genome shotgun (WGS) entry which is preliminary data.</text>
</comment>
<gene>
    <name evidence="9" type="ORF">TSACC_2193</name>
</gene>
<dbReference type="Gene3D" id="1.20.1640.10">
    <property type="entry name" value="Multidrug efflux transporter AcrB transmembrane domain"/>
    <property type="match status" value="2"/>
</dbReference>
<proteinExistence type="inferred from homology"/>
<dbReference type="InterPro" id="IPR001036">
    <property type="entry name" value="Acrflvin-R"/>
</dbReference>
<dbReference type="PANTHER" id="PTHR32063:SF24">
    <property type="entry name" value="CATION EFFLUX SYSTEM (ACRB_ACRD_ACRF FAMILY)"/>
    <property type="match status" value="1"/>
</dbReference>
<evidence type="ECO:0000256" key="1">
    <source>
        <dbReference type="ARBA" id="ARBA00004651"/>
    </source>
</evidence>
<comment type="similarity">
    <text evidence="2">Belongs to the resistance-nodulation-cell division (RND) (TC 2.A.6) family.</text>
</comment>
<dbReference type="Gene3D" id="3.30.70.1440">
    <property type="entry name" value="Multidrug efflux transporter AcrB pore domain"/>
    <property type="match status" value="1"/>
</dbReference>
<organism evidence="9 10">
    <name type="scientific">Terrimicrobium sacchariphilum</name>
    <dbReference type="NCBI Taxonomy" id="690879"/>
    <lineage>
        <taxon>Bacteria</taxon>
        <taxon>Pseudomonadati</taxon>
        <taxon>Verrucomicrobiota</taxon>
        <taxon>Terrimicrobiia</taxon>
        <taxon>Terrimicrobiales</taxon>
        <taxon>Terrimicrobiaceae</taxon>
        <taxon>Terrimicrobium</taxon>
    </lineage>
</organism>
<dbReference type="RefSeq" id="WP_075077678.1">
    <property type="nucleotide sequence ID" value="NZ_BDCO01000002.1"/>
</dbReference>
<evidence type="ECO:0000256" key="4">
    <source>
        <dbReference type="ARBA" id="ARBA00022475"/>
    </source>
</evidence>
<dbReference type="GO" id="GO:0008324">
    <property type="term" value="F:monoatomic cation transmembrane transporter activity"/>
    <property type="evidence" value="ECO:0007669"/>
    <property type="project" value="InterPro"/>
</dbReference>
<evidence type="ECO:0000313" key="9">
    <source>
        <dbReference type="EMBL" id="GAT31799.1"/>
    </source>
</evidence>
<evidence type="ECO:0000256" key="3">
    <source>
        <dbReference type="ARBA" id="ARBA00022448"/>
    </source>
</evidence>
<name>A0A146G1Q6_TERSA</name>
<evidence type="ECO:0000256" key="7">
    <source>
        <dbReference type="ARBA" id="ARBA00023136"/>
    </source>
</evidence>
<dbReference type="InterPro" id="IPR004763">
    <property type="entry name" value="CusA-like"/>
</dbReference>
<dbReference type="GO" id="GO:0005886">
    <property type="term" value="C:plasma membrane"/>
    <property type="evidence" value="ECO:0007669"/>
    <property type="project" value="UniProtKB-SubCell"/>
</dbReference>
<evidence type="ECO:0000256" key="8">
    <source>
        <dbReference type="SAM" id="Phobius"/>
    </source>
</evidence>
<dbReference type="Pfam" id="PF00873">
    <property type="entry name" value="ACR_tran"/>
    <property type="match status" value="1"/>
</dbReference>